<dbReference type="PANTHER" id="PTHR43728:SF1">
    <property type="entry name" value="FE-S OXIDOREDUCTASE"/>
    <property type="match status" value="1"/>
</dbReference>
<dbReference type="Pfam" id="PF04055">
    <property type="entry name" value="Radical_SAM"/>
    <property type="match status" value="1"/>
</dbReference>
<dbReference type="GO" id="GO:0051536">
    <property type="term" value="F:iron-sulfur cluster binding"/>
    <property type="evidence" value="ECO:0007669"/>
    <property type="project" value="UniProtKB-KW"/>
</dbReference>
<organism evidence="8">
    <name type="scientific">Tetraselmis chuii</name>
    <dbReference type="NCBI Taxonomy" id="63592"/>
    <lineage>
        <taxon>Eukaryota</taxon>
        <taxon>Viridiplantae</taxon>
        <taxon>Chlorophyta</taxon>
        <taxon>core chlorophytes</taxon>
        <taxon>Chlorodendrophyceae</taxon>
        <taxon>Chlorodendrales</taxon>
        <taxon>Chlorodendraceae</taxon>
        <taxon>Tetraselmis</taxon>
    </lineage>
</organism>
<dbReference type="InterPro" id="IPR013785">
    <property type="entry name" value="Aldolase_TIM"/>
</dbReference>
<dbReference type="SFLD" id="SFLDS00029">
    <property type="entry name" value="Radical_SAM"/>
    <property type="match status" value="1"/>
</dbReference>
<dbReference type="PANTHER" id="PTHR43728">
    <property type="entry name" value="SLR0304 PROTEIN"/>
    <property type="match status" value="1"/>
</dbReference>
<dbReference type="GO" id="GO:0046872">
    <property type="term" value="F:metal ion binding"/>
    <property type="evidence" value="ECO:0007669"/>
    <property type="project" value="UniProtKB-KW"/>
</dbReference>
<feature type="domain" description="Arsenosugar biosynthesis radical SAM protein ArsS-like C-terminal" evidence="7">
    <location>
        <begin position="298"/>
        <end position="435"/>
    </location>
</feature>
<dbReference type="InterPro" id="IPR026351">
    <property type="entry name" value="rSAM_ArsS-like"/>
</dbReference>
<dbReference type="Pfam" id="PF12345">
    <property type="entry name" value="DUF3641"/>
    <property type="match status" value="1"/>
</dbReference>
<keyword evidence="1" id="KW-0949">S-adenosyl-L-methionine</keyword>
<name>A0A7S1SUP5_9CHLO</name>
<sequence length="437" mass="46965">MSTSVGAAAVAVRPPAPATGSRRSRQYTGTAPHRSFPASGDGIQYGRAAGTAVARLSRGVEPVEGQLDSLIDVSIAELRSNPEQVELLARLDSEGQAAMTAAERRARQRSLDSLDVPSFASVLADKGVTPLKRAPAKILQLNIGLYCNQACSHCHVESSPLRKEMMDAGTAERCIALLAASPEIGVLDITGGAPELNSQFRYLVREARALGREVLDRCNLTVLLEPGQEDLVQFLADNQVHVVASMPCYSEANVDSQRGRGVFERSILGLQRLNEAGFGVEGSGLMLDLVYNPGGAFLAPAQATLQDAYKQELFETYGIRFNNLLALNNMPIKRFHDYLVRKGQLDEYLGTLVDNFNPAAAEGIMCRDLVSVGWDGRIYDCDFNQQLEMGMAVKGKKDPTVFDIESLSELSDLPIACDNHCFGCTAGSGSSCSGATS</sequence>
<dbReference type="EMBL" id="HBGG01021754">
    <property type="protein sequence ID" value="CAD9209072.1"/>
    <property type="molecule type" value="Transcribed_RNA"/>
</dbReference>
<feature type="region of interest" description="Disordered" evidence="5">
    <location>
        <begin position="1"/>
        <end position="41"/>
    </location>
</feature>
<protein>
    <recommendedName>
        <fullName evidence="9">DUF3641 domain-containing protein</fullName>
    </recommendedName>
</protein>
<dbReference type="Gene3D" id="3.20.20.70">
    <property type="entry name" value="Aldolase class I"/>
    <property type="match status" value="1"/>
</dbReference>
<reference evidence="8" key="1">
    <citation type="submission" date="2021-01" db="EMBL/GenBank/DDBJ databases">
        <authorList>
            <person name="Corre E."/>
            <person name="Pelletier E."/>
            <person name="Niang G."/>
            <person name="Scheremetjew M."/>
            <person name="Finn R."/>
            <person name="Kale V."/>
            <person name="Holt S."/>
            <person name="Cochrane G."/>
            <person name="Meng A."/>
            <person name="Brown T."/>
            <person name="Cohen L."/>
        </authorList>
    </citation>
    <scope>NUCLEOTIDE SEQUENCE</scope>
    <source>
        <strain evidence="8">PLY429</strain>
    </source>
</reference>
<dbReference type="CDD" id="cd01335">
    <property type="entry name" value="Radical_SAM"/>
    <property type="match status" value="1"/>
</dbReference>
<dbReference type="InterPro" id="IPR007197">
    <property type="entry name" value="rSAM"/>
</dbReference>
<keyword evidence="2" id="KW-0479">Metal-binding</keyword>
<evidence type="ECO:0000256" key="1">
    <source>
        <dbReference type="ARBA" id="ARBA00022691"/>
    </source>
</evidence>
<feature type="compositionally biased region" description="Low complexity" evidence="5">
    <location>
        <begin position="1"/>
        <end position="13"/>
    </location>
</feature>
<dbReference type="InterPro" id="IPR058240">
    <property type="entry name" value="rSAM_sf"/>
</dbReference>
<gene>
    <name evidence="8" type="ORF">TCHU04912_LOCUS11310</name>
</gene>
<dbReference type="AlphaFoldDB" id="A0A7S1SUP5"/>
<evidence type="ECO:0000259" key="7">
    <source>
        <dbReference type="Pfam" id="PF12345"/>
    </source>
</evidence>
<dbReference type="NCBIfam" id="TIGR04167">
    <property type="entry name" value="rSAM_SeCys"/>
    <property type="match status" value="1"/>
</dbReference>
<dbReference type="GO" id="GO:0003824">
    <property type="term" value="F:catalytic activity"/>
    <property type="evidence" value="ECO:0007669"/>
    <property type="project" value="InterPro"/>
</dbReference>
<evidence type="ECO:0000256" key="5">
    <source>
        <dbReference type="SAM" id="MobiDB-lite"/>
    </source>
</evidence>
<keyword evidence="3" id="KW-0408">Iron</keyword>
<keyword evidence="4" id="KW-0411">Iron-sulfur</keyword>
<accession>A0A7S1SUP5</accession>
<proteinExistence type="predicted"/>
<evidence type="ECO:0008006" key="9">
    <source>
        <dbReference type="Google" id="ProtNLM"/>
    </source>
</evidence>
<evidence type="ECO:0000256" key="2">
    <source>
        <dbReference type="ARBA" id="ARBA00022723"/>
    </source>
</evidence>
<evidence type="ECO:0000256" key="3">
    <source>
        <dbReference type="ARBA" id="ARBA00023004"/>
    </source>
</evidence>
<dbReference type="SUPFAM" id="SSF102114">
    <property type="entry name" value="Radical SAM enzymes"/>
    <property type="match status" value="1"/>
</dbReference>
<evidence type="ECO:0000313" key="8">
    <source>
        <dbReference type="EMBL" id="CAD9209072.1"/>
    </source>
</evidence>
<feature type="domain" description="Radical SAM core" evidence="6">
    <location>
        <begin position="142"/>
        <end position="282"/>
    </location>
</feature>
<evidence type="ECO:0000256" key="4">
    <source>
        <dbReference type="ARBA" id="ARBA00023014"/>
    </source>
</evidence>
<evidence type="ECO:0000259" key="6">
    <source>
        <dbReference type="Pfam" id="PF04055"/>
    </source>
</evidence>
<dbReference type="InterPro" id="IPR024521">
    <property type="entry name" value="ArsS-like_C"/>
</dbReference>